<evidence type="ECO:0000313" key="2">
    <source>
        <dbReference type="EMBL" id="AWT41326.1"/>
    </source>
</evidence>
<evidence type="ECO:0000256" key="1">
    <source>
        <dbReference type="SAM" id="MobiDB-lite"/>
    </source>
</evidence>
<dbReference type="OrthoDB" id="3531920at2"/>
<name>A0A2U9NVQ6_STRAS</name>
<sequence length="159" mass="18021">MSATDDLPVVHTLDELAELVEKHDRLYIRWSRGPGIDLDAASSKDDLTGIPMSGLSANPLDVEPWWEDRPLRLWVARRLYDYAHLPHEKGPGIRPWVLQGRERGRGPDNEPLVRDARPLCWIDQAVIDAARDEVDNQHNDWGPLQRTGRDGRPGDGRPA</sequence>
<dbReference type="InterPro" id="IPR046080">
    <property type="entry name" value="DUF6098"/>
</dbReference>
<dbReference type="AlphaFoldDB" id="A0A2U9NVQ6"/>
<dbReference type="RefSeq" id="WP_110626262.1">
    <property type="nucleotide sequence ID" value="NZ_CP029788.1"/>
</dbReference>
<protein>
    <submittedName>
        <fullName evidence="2">Uncharacterized protein</fullName>
    </submittedName>
</protein>
<organism evidence="2 3">
    <name type="scientific">Streptomyces actuosus</name>
    <dbReference type="NCBI Taxonomy" id="1885"/>
    <lineage>
        <taxon>Bacteria</taxon>
        <taxon>Bacillati</taxon>
        <taxon>Actinomycetota</taxon>
        <taxon>Actinomycetes</taxon>
        <taxon>Kitasatosporales</taxon>
        <taxon>Streptomycetaceae</taxon>
        <taxon>Streptomyces</taxon>
    </lineage>
</organism>
<dbReference type="Pfam" id="PF19593">
    <property type="entry name" value="DUF6098"/>
    <property type="match status" value="1"/>
</dbReference>
<evidence type="ECO:0000313" key="3">
    <source>
        <dbReference type="Proteomes" id="UP000247634"/>
    </source>
</evidence>
<dbReference type="Proteomes" id="UP000247634">
    <property type="component" value="Chromosome"/>
</dbReference>
<accession>A0A2U9NVQ6</accession>
<feature type="compositionally biased region" description="Basic and acidic residues" evidence="1">
    <location>
        <begin position="147"/>
        <end position="159"/>
    </location>
</feature>
<dbReference type="EMBL" id="CP029788">
    <property type="protein sequence ID" value="AWT41326.1"/>
    <property type="molecule type" value="Genomic_DNA"/>
</dbReference>
<keyword evidence="3" id="KW-1185">Reference proteome</keyword>
<gene>
    <name evidence="2" type="ORF">DMT42_02690</name>
</gene>
<dbReference type="KEGG" id="sact:DMT42_02690"/>
<feature type="region of interest" description="Disordered" evidence="1">
    <location>
        <begin position="133"/>
        <end position="159"/>
    </location>
</feature>
<proteinExistence type="predicted"/>
<reference evidence="2 3" key="1">
    <citation type="submission" date="2018-06" db="EMBL/GenBank/DDBJ databases">
        <title>The complete genome sequence of a nosiheptide producer Streptomyces actuosus ATCC 25421: deducing the ability of producing a new class III lantibiotics.</title>
        <authorList>
            <person name="Liu W."/>
            <person name="Sun F."/>
            <person name="Hu Y."/>
        </authorList>
    </citation>
    <scope>NUCLEOTIDE SEQUENCE [LARGE SCALE GENOMIC DNA]</scope>
    <source>
        <strain evidence="2 3">ATCC 25421</strain>
    </source>
</reference>